<dbReference type="InterPro" id="IPR008775">
    <property type="entry name" value="Phytyl_CoA_dOase-like"/>
</dbReference>
<dbReference type="PANTHER" id="PTHR20883">
    <property type="entry name" value="PHYTANOYL-COA DIOXYGENASE DOMAIN CONTAINING 1"/>
    <property type="match status" value="1"/>
</dbReference>
<dbReference type="GO" id="GO:0016706">
    <property type="term" value="F:2-oxoglutarate-dependent dioxygenase activity"/>
    <property type="evidence" value="ECO:0007669"/>
    <property type="project" value="UniProtKB-ARBA"/>
</dbReference>
<keyword evidence="2" id="KW-0560">Oxidoreductase</keyword>
<protein>
    <submittedName>
        <fullName evidence="2">Phytanoyl-CoA dioxygenase (PhyH)</fullName>
    </submittedName>
</protein>
<evidence type="ECO:0000313" key="2">
    <source>
        <dbReference type="EMBL" id="SOD88726.1"/>
    </source>
</evidence>
<dbReference type="SUPFAM" id="SSF51197">
    <property type="entry name" value="Clavaminate synthase-like"/>
    <property type="match status" value="1"/>
</dbReference>
<dbReference type="GO" id="GO:0005506">
    <property type="term" value="F:iron ion binding"/>
    <property type="evidence" value="ECO:0007669"/>
    <property type="project" value="UniProtKB-ARBA"/>
</dbReference>
<reference evidence="3" key="1">
    <citation type="submission" date="2017-09" db="EMBL/GenBank/DDBJ databases">
        <authorList>
            <person name="Varghese N."/>
            <person name="Submissions S."/>
        </authorList>
    </citation>
    <scope>NUCLEOTIDE SEQUENCE [LARGE SCALE GENOMIC DNA]</scope>
    <source>
        <strain evidence="3">DSM 29961</strain>
    </source>
</reference>
<dbReference type="EMBL" id="OCNH01000002">
    <property type="protein sequence ID" value="SOD88726.1"/>
    <property type="molecule type" value="Genomic_DNA"/>
</dbReference>
<evidence type="ECO:0000313" key="3">
    <source>
        <dbReference type="Proteomes" id="UP000219452"/>
    </source>
</evidence>
<keyword evidence="2" id="KW-0223">Dioxygenase</keyword>
<gene>
    <name evidence="2" type="ORF">SAMN06269250_2813</name>
</gene>
<sequence length="320" mass="37340">MKNISVAQRMNLPWVESPFFNDLLQKHELTPEQRELATHYNREGFVVLSQQVSHELIDRTLQEIKGEYPDNVGEEPSRHQDIWKKYGTVRELASQPAIFDVLRMLYDREPIPFQTLNFKFGTQQRAHSDSIHFSCTPARFMCGVWVALEETSATNGPLFYYPRSHRQEEFNYFDLGIEARGNYEEYPNYEDFVEEFMAAKGYERQEIHMKKGDVLIWSSNLIHGGMPITGGNVTRWSQVTHYYFEGCMYYSPRFSDMFSKNFNLRHVINIATGKVVQHSENGKPIETINTGNFRYAVSHNFTLPVLAKELVKKLIGKKPF</sequence>
<proteinExistence type="predicted"/>
<dbReference type="OrthoDB" id="9814777at2"/>
<comment type="cofactor">
    <cofactor evidence="1">
        <name>Fe(2+)</name>
        <dbReference type="ChEBI" id="CHEBI:29033"/>
    </cofactor>
</comment>
<dbReference type="Gene3D" id="2.60.120.620">
    <property type="entry name" value="q2cbj1_9rhob like domain"/>
    <property type="match status" value="1"/>
</dbReference>
<name>A0A286G0D8_9BACT</name>
<evidence type="ECO:0000256" key="1">
    <source>
        <dbReference type="ARBA" id="ARBA00001954"/>
    </source>
</evidence>
<keyword evidence="3" id="KW-1185">Reference proteome</keyword>
<dbReference type="AlphaFoldDB" id="A0A286G0D8"/>
<dbReference type="RefSeq" id="WP_097126428.1">
    <property type="nucleotide sequence ID" value="NZ_OCNH01000002.1"/>
</dbReference>
<accession>A0A286G0D8</accession>
<dbReference type="PANTHER" id="PTHR20883:SF48">
    <property type="entry name" value="ECTOINE DIOXYGENASE"/>
    <property type="match status" value="1"/>
</dbReference>
<dbReference type="Proteomes" id="UP000219452">
    <property type="component" value="Unassembled WGS sequence"/>
</dbReference>
<organism evidence="2 3">
    <name type="scientific">Spirosoma fluviale</name>
    <dbReference type="NCBI Taxonomy" id="1597977"/>
    <lineage>
        <taxon>Bacteria</taxon>
        <taxon>Pseudomonadati</taxon>
        <taxon>Bacteroidota</taxon>
        <taxon>Cytophagia</taxon>
        <taxon>Cytophagales</taxon>
        <taxon>Cytophagaceae</taxon>
        <taxon>Spirosoma</taxon>
    </lineage>
</organism>
<dbReference type="Pfam" id="PF05721">
    <property type="entry name" value="PhyH"/>
    <property type="match status" value="1"/>
</dbReference>